<feature type="compositionally biased region" description="Basic and acidic residues" evidence="1">
    <location>
        <begin position="89"/>
        <end position="108"/>
    </location>
</feature>
<dbReference type="OrthoDB" id="8613872at2"/>
<feature type="domain" description="DUF4124" evidence="3">
    <location>
        <begin position="15"/>
        <end position="67"/>
    </location>
</feature>
<accession>A0A1X3CHH1</accession>
<dbReference type="InterPro" id="IPR025392">
    <property type="entry name" value="DUF4124"/>
</dbReference>
<proteinExistence type="predicted"/>
<dbReference type="STRING" id="326522.BWD08_09690"/>
<dbReference type="KEGG" id="nani:NCTC12227_01591"/>
<keyword evidence="5" id="KW-1185">Reference proteome</keyword>
<protein>
    <recommendedName>
        <fullName evidence="3">DUF4124 domain-containing protein</fullName>
    </recommendedName>
</protein>
<dbReference type="EMBL" id="LR134516">
    <property type="protein sequence ID" value="VEJ21831.1"/>
    <property type="molecule type" value="Genomic_DNA"/>
</dbReference>
<feature type="region of interest" description="Disordered" evidence="1">
    <location>
        <begin position="59"/>
        <end position="108"/>
    </location>
</feature>
<feature type="chain" id="PRO_5030037420" description="DUF4124 domain-containing protein" evidence="2">
    <location>
        <begin position="24"/>
        <end position="147"/>
    </location>
</feature>
<dbReference type="RefSeq" id="WP_085391090.1">
    <property type="nucleotide sequence ID" value="NZ_JBGNXI010000007.1"/>
</dbReference>
<dbReference type="Pfam" id="PF13511">
    <property type="entry name" value="DUF4124"/>
    <property type="match status" value="1"/>
</dbReference>
<dbReference type="Proteomes" id="UP000268229">
    <property type="component" value="Chromosome"/>
</dbReference>
<feature type="signal peptide" evidence="2">
    <location>
        <begin position="1"/>
        <end position="23"/>
    </location>
</feature>
<evidence type="ECO:0000313" key="5">
    <source>
        <dbReference type="Proteomes" id="UP000268229"/>
    </source>
</evidence>
<evidence type="ECO:0000256" key="2">
    <source>
        <dbReference type="SAM" id="SignalP"/>
    </source>
</evidence>
<name>A0A1X3CHH1_9NEIS</name>
<keyword evidence="2" id="KW-0732">Signal</keyword>
<evidence type="ECO:0000313" key="4">
    <source>
        <dbReference type="EMBL" id="VEJ21831.1"/>
    </source>
</evidence>
<evidence type="ECO:0000256" key="1">
    <source>
        <dbReference type="SAM" id="MobiDB-lite"/>
    </source>
</evidence>
<reference evidence="4 5" key="1">
    <citation type="submission" date="2018-12" db="EMBL/GenBank/DDBJ databases">
        <authorList>
            <consortium name="Pathogen Informatics"/>
        </authorList>
    </citation>
    <scope>NUCLEOTIDE SEQUENCE [LARGE SCALE GENOMIC DNA]</scope>
    <source>
        <strain evidence="4 5">NCTC12227</strain>
    </source>
</reference>
<sequence>MHITRLAQFVLLGSLFAAGTLSAAEVYTWKGKNGSTSYSDVPQNLQPSRAGTVNVRTHTVTPSVSTQSASTDGDSLADKQKQLNDQIAEENRRVEEQNKKVEEQNRQFKEDNCKTARLNRQFAETARSANRDELMKRYDADVSKYCN</sequence>
<organism evidence="4 5">
    <name type="scientific">Neisseria animaloris</name>
    <dbReference type="NCBI Taxonomy" id="326522"/>
    <lineage>
        <taxon>Bacteria</taxon>
        <taxon>Pseudomonadati</taxon>
        <taxon>Pseudomonadota</taxon>
        <taxon>Betaproteobacteria</taxon>
        <taxon>Neisseriales</taxon>
        <taxon>Neisseriaceae</taxon>
        <taxon>Neisseria</taxon>
    </lineage>
</organism>
<feature type="region of interest" description="Disordered" evidence="1">
    <location>
        <begin position="35"/>
        <end position="54"/>
    </location>
</feature>
<dbReference type="AlphaFoldDB" id="A0A1X3CHH1"/>
<gene>
    <name evidence="4" type="ORF">NCTC12227_01591</name>
</gene>
<evidence type="ECO:0000259" key="3">
    <source>
        <dbReference type="Pfam" id="PF13511"/>
    </source>
</evidence>
<feature type="compositionally biased region" description="Polar residues" evidence="1">
    <location>
        <begin position="59"/>
        <end position="73"/>
    </location>
</feature>